<organism evidence="2 3">
    <name type="scientific">Kalanchoe fedtschenkoi</name>
    <name type="common">Lavender scallops</name>
    <name type="synonym">South American air plant</name>
    <dbReference type="NCBI Taxonomy" id="63787"/>
    <lineage>
        <taxon>Eukaryota</taxon>
        <taxon>Viridiplantae</taxon>
        <taxon>Streptophyta</taxon>
        <taxon>Embryophyta</taxon>
        <taxon>Tracheophyta</taxon>
        <taxon>Spermatophyta</taxon>
        <taxon>Magnoliopsida</taxon>
        <taxon>eudicotyledons</taxon>
        <taxon>Gunneridae</taxon>
        <taxon>Pentapetalae</taxon>
        <taxon>Saxifragales</taxon>
        <taxon>Crassulaceae</taxon>
        <taxon>Kalanchoe</taxon>
    </lineage>
</organism>
<sequence>MNRNKGQFTSSKPNADDSASGVTACGVRVRIGCQMQADRSKQLWNSEGPLEAKRRVLLVIRWSCGQRT</sequence>
<evidence type="ECO:0000313" key="2">
    <source>
        <dbReference type="EnsemblPlants" id="Kaladp0011s0334.1.v1.1"/>
    </source>
</evidence>
<protein>
    <submittedName>
        <fullName evidence="2">Uncharacterized protein</fullName>
    </submittedName>
</protein>
<proteinExistence type="predicted"/>
<accession>A0A7N0RGS5</accession>
<keyword evidence="3" id="KW-1185">Reference proteome</keyword>
<feature type="compositionally biased region" description="Polar residues" evidence="1">
    <location>
        <begin position="1"/>
        <end position="13"/>
    </location>
</feature>
<dbReference type="Gramene" id="Kaladp0011s0334.1.v1.1">
    <property type="protein sequence ID" value="Kaladp0011s0334.1.v1.1"/>
    <property type="gene ID" value="Kaladp0011s0334.v1.1"/>
</dbReference>
<feature type="region of interest" description="Disordered" evidence="1">
    <location>
        <begin position="1"/>
        <end position="22"/>
    </location>
</feature>
<dbReference type="Proteomes" id="UP000594263">
    <property type="component" value="Unplaced"/>
</dbReference>
<reference evidence="2" key="1">
    <citation type="submission" date="2021-01" db="UniProtKB">
        <authorList>
            <consortium name="EnsemblPlants"/>
        </authorList>
    </citation>
    <scope>IDENTIFICATION</scope>
</reference>
<dbReference type="AlphaFoldDB" id="A0A7N0RGS5"/>
<evidence type="ECO:0000256" key="1">
    <source>
        <dbReference type="SAM" id="MobiDB-lite"/>
    </source>
</evidence>
<name>A0A7N0RGS5_KALFE</name>
<dbReference type="EnsemblPlants" id="Kaladp0011s0334.1.v1.1">
    <property type="protein sequence ID" value="Kaladp0011s0334.1.v1.1"/>
    <property type="gene ID" value="Kaladp0011s0334.v1.1"/>
</dbReference>
<evidence type="ECO:0000313" key="3">
    <source>
        <dbReference type="Proteomes" id="UP000594263"/>
    </source>
</evidence>